<keyword evidence="2" id="KW-1185">Reference proteome</keyword>
<protein>
    <submittedName>
        <fullName evidence="1">Uncharacterized protein</fullName>
    </submittedName>
</protein>
<organism evidence="1 2">
    <name type="scientific">Eretmocerus hayati</name>
    <dbReference type="NCBI Taxonomy" id="131215"/>
    <lineage>
        <taxon>Eukaryota</taxon>
        <taxon>Metazoa</taxon>
        <taxon>Ecdysozoa</taxon>
        <taxon>Arthropoda</taxon>
        <taxon>Hexapoda</taxon>
        <taxon>Insecta</taxon>
        <taxon>Pterygota</taxon>
        <taxon>Neoptera</taxon>
        <taxon>Endopterygota</taxon>
        <taxon>Hymenoptera</taxon>
        <taxon>Apocrita</taxon>
        <taxon>Proctotrupomorpha</taxon>
        <taxon>Chalcidoidea</taxon>
        <taxon>Aphelinidae</taxon>
        <taxon>Aphelininae</taxon>
        <taxon>Eretmocerus</taxon>
    </lineage>
</organism>
<name>A0ACC2NZC0_9HYME</name>
<dbReference type="Proteomes" id="UP001239111">
    <property type="component" value="Chromosome 2"/>
</dbReference>
<reference evidence="1" key="1">
    <citation type="submission" date="2023-04" db="EMBL/GenBank/DDBJ databases">
        <title>A chromosome-level genome assembly of the parasitoid wasp Eretmocerus hayati.</title>
        <authorList>
            <person name="Zhong Y."/>
            <person name="Liu S."/>
            <person name="Liu Y."/>
        </authorList>
    </citation>
    <scope>NUCLEOTIDE SEQUENCE</scope>
    <source>
        <strain evidence="1">ZJU_SS_LIU_2023</strain>
    </source>
</reference>
<proteinExistence type="predicted"/>
<dbReference type="EMBL" id="CM056742">
    <property type="protein sequence ID" value="KAJ8675926.1"/>
    <property type="molecule type" value="Genomic_DNA"/>
</dbReference>
<gene>
    <name evidence="1" type="ORF">QAD02_011712</name>
</gene>
<comment type="caution">
    <text evidence="1">The sequence shown here is derived from an EMBL/GenBank/DDBJ whole genome shotgun (WGS) entry which is preliminary data.</text>
</comment>
<evidence type="ECO:0000313" key="1">
    <source>
        <dbReference type="EMBL" id="KAJ8675926.1"/>
    </source>
</evidence>
<evidence type="ECO:0000313" key="2">
    <source>
        <dbReference type="Proteomes" id="UP001239111"/>
    </source>
</evidence>
<accession>A0ACC2NZC0</accession>
<sequence length="122" mass="13288">MGFYVCIHFLDESGRTKKDQWAKSAIKDRRRGFISSTSWPGAPCLGWARTAMGARTASGPGPPLGPGPPVGQDRHASGVPGPPFLHYSTRQTFWEVSPNFIMSQTSVPKIFSPKSSEPLLDD</sequence>